<evidence type="ECO:0000313" key="2">
    <source>
        <dbReference type="Proteomes" id="UP000256919"/>
    </source>
</evidence>
<dbReference type="EMBL" id="QREI01000002">
    <property type="protein sequence ID" value="REE25649.1"/>
    <property type="molecule type" value="Genomic_DNA"/>
</dbReference>
<protein>
    <submittedName>
        <fullName evidence="1">Uncharacterized protein</fullName>
    </submittedName>
</protein>
<name>A0A3D9N1P2_9FLAO</name>
<reference evidence="1 2" key="1">
    <citation type="submission" date="2018-07" db="EMBL/GenBank/DDBJ databases">
        <title>Genomic Encyclopedia of Type Strains, Phase III (KMG-III): the genomes of soil and plant-associated and newly described type strains.</title>
        <authorList>
            <person name="Whitman W."/>
        </authorList>
    </citation>
    <scope>NUCLEOTIDE SEQUENCE [LARGE SCALE GENOMIC DNA]</scope>
    <source>
        <strain evidence="1 2">CECT 7948</strain>
    </source>
</reference>
<keyword evidence="2" id="KW-1185">Reference proteome</keyword>
<proteinExistence type="predicted"/>
<comment type="caution">
    <text evidence="1">The sequence shown here is derived from an EMBL/GenBank/DDBJ whole genome shotgun (WGS) entry which is preliminary data.</text>
</comment>
<dbReference type="Proteomes" id="UP000256919">
    <property type="component" value="Unassembled WGS sequence"/>
</dbReference>
<gene>
    <name evidence="1" type="ORF">DFQ09_102240</name>
</gene>
<sequence length="66" mass="7992">MKQKTHLKYADIISITGISERTFRYRMVELKEKYKDSPELLFKKGHSWRIHVSLINEFNNKHTNKN</sequence>
<evidence type="ECO:0000313" key="1">
    <source>
        <dbReference type="EMBL" id="REE25649.1"/>
    </source>
</evidence>
<dbReference type="OrthoDB" id="1340508at2"/>
<dbReference type="AlphaFoldDB" id="A0A3D9N1P2"/>
<dbReference type="RefSeq" id="WP_115808634.1">
    <property type="nucleotide sequence ID" value="NZ_QREI01000002.1"/>
</dbReference>
<organism evidence="1 2">
    <name type="scientific">Winogradskyella pacifica</name>
    <dbReference type="NCBI Taxonomy" id="664642"/>
    <lineage>
        <taxon>Bacteria</taxon>
        <taxon>Pseudomonadati</taxon>
        <taxon>Bacteroidota</taxon>
        <taxon>Flavobacteriia</taxon>
        <taxon>Flavobacteriales</taxon>
        <taxon>Flavobacteriaceae</taxon>
        <taxon>Winogradskyella</taxon>
    </lineage>
</organism>
<accession>A0A3D9N1P2</accession>